<dbReference type="InterPro" id="IPR036291">
    <property type="entry name" value="NAD(P)-bd_dom_sf"/>
</dbReference>
<evidence type="ECO:0000313" key="4">
    <source>
        <dbReference type="EMBL" id="NER12457.1"/>
    </source>
</evidence>
<dbReference type="AlphaFoldDB" id="A0A6P0UHI0"/>
<evidence type="ECO:0000256" key="2">
    <source>
        <dbReference type="ARBA" id="ARBA00023002"/>
    </source>
</evidence>
<accession>A0A6P0UHI0</accession>
<keyword evidence="5" id="KW-1185">Reference proteome</keyword>
<dbReference type="PANTHER" id="PTHR43976">
    <property type="entry name" value="SHORT CHAIN DEHYDROGENASE"/>
    <property type="match status" value="1"/>
</dbReference>
<dbReference type="CDD" id="cd05374">
    <property type="entry name" value="17beta-HSD-like_SDR_c"/>
    <property type="match status" value="1"/>
</dbReference>
<dbReference type="PRINTS" id="PR00080">
    <property type="entry name" value="SDRFAMILY"/>
</dbReference>
<dbReference type="InterPro" id="IPR051911">
    <property type="entry name" value="SDR_oxidoreductase"/>
</dbReference>
<comment type="similarity">
    <text evidence="1 3">Belongs to the short-chain dehydrogenases/reductases (SDR) family.</text>
</comment>
<protein>
    <submittedName>
        <fullName evidence="4">SDR family NAD(P)-dependent oxidoreductase</fullName>
    </submittedName>
</protein>
<organism evidence="4 5">
    <name type="scientific">Leptobacterium flavescens</name>
    <dbReference type="NCBI Taxonomy" id="472055"/>
    <lineage>
        <taxon>Bacteria</taxon>
        <taxon>Pseudomonadati</taxon>
        <taxon>Bacteroidota</taxon>
        <taxon>Flavobacteriia</taxon>
        <taxon>Flavobacteriales</taxon>
        <taxon>Flavobacteriaceae</taxon>
        <taxon>Leptobacterium</taxon>
    </lineage>
</organism>
<dbReference type="FunFam" id="3.40.50.720:FF:000084">
    <property type="entry name" value="Short-chain dehydrogenase reductase"/>
    <property type="match status" value="1"/>
</dbReference>
<proteinExistence type="inferred from homology"/>
<dbReference type="GO" id="GO:0016491">
    <property type="term" value="F:oxidoreductase activity"/>
    <property type="evidence" value="ECO:0007669"/>
    <property type="project" value="UniProtKB-KW"/>
</dbReference>
<dbReference type="PRINTS" id="PR00081">
    <property type="entry name" value="GDHRDH"/>
</dbReference>
<dbReference type="PANTHER" id="PTHR43976:SF16">
    <property type="entry name" value="SHORT-CHAIN DEHYDROGENASE_REDUCTASE FAMILY PROTEIN"/>
    <property type="match status" value="1"/>
</dbReference>
<name>A0A6P0UHI0_9FLAO</name>
<gene>
    <name evidence="4" type="ORF">GWK08_03315</name>
</gene>
<dbReference type="Gene3D" id="3.40.50.720">
    <property type="entry name" value="NAD(P)-binding Rossmann-like Domain"/>
    <property type="match status" value="1"/>
</dbReference>
<dbReference type="SUPFAM" id="SSF51735">
    <property type="entry name" value="NAD(P)-binding Rossmann-fold domains"/>
    <property type="match status" value="1"/>
</dbReference>
<evidence type="ECO:0000256" key="1">
    <source>
        <dbReference type="ARBA" id="ARBA00006484"/>
    </source>
</evidence>
<comment type="caution">
    <text evidence="4">The sequence shown here is derived from an EMBL/GenBank/DDBJ whole genome shotgun (WGS) entry which is preliminary data.</text>
</comment>
<dbReference type="Proteomes" id="UP000468581">
    <property type="component" value="Unassembled WGS sequence"/>
</dbReference>
<keyword evidence="2" id="KW-0560">Oxidoreductase</keyword>
<evidence type="ECO:0000256" key="3">
    <source>
        <dbReference type="RuleBase" id="RU000363"/>
    </source>
</evidence>
<dbReference type="EMBL" id="JAABOO010000001">
    <property type="protein sequence ID" value="NER12457.1"/>
    <property type="molecule type" value="Genomic_DNA"/>
</dbReference>
<dbReference type="Pfam" id="PF00106">
    <property type="entry name" value="adh_short"/>
    <property type="match status" value="1"/>
</dbReference>
<evidence type="ECO:0000313" key="5">
    <source>
        <dbReference type="Proteomes" id="UP000468581"/>
    </source>
</evidence>
<reference evidence="4 5" key="1">
    <citation type="submission" date="2020-01" db="EMBL/GenBank/DDBJ databases">
        <title>Leptobacterium flavescens.</title>
        <authorList>
            <person name="Wang G."/>
        </authorList>
    </citation>
    <scope>NUCLEOTIDE SEQUENCE [LARGE SCALE GENOMIC DNA]</scope>
    <source>
        <strain evidence="4 5">KCTC 22160</strain>
    </source>
</reference>
<sequence>MMKKTVLITGASSGFGRLTARKFQQEGWNVIATMRSPEKETELNALSNVLVTRLDVTDSTTIQQAIQEGLKEFGSIDALINNAGFGAIGYLEEASEEDVKKQMDTNFTGVVNTIREVLPQMRRQNSGTIVNVTSLAGSVGMPMLSLYNASKFAVEGLSESLKFELEQFGIDVKTVAPGAFKTGFGNAMSFAEGNKKADLDTQRERFKENFEAILAKPPKPFGYGNPQDVADLIYRCTTSKTPNKNLVGKDAKMTMRMRRLMSKRSFANMLKNAVMPK</sequence>
<dbReference type="InterPro" id="IPR002347">
    <property type="entry name" value="SDR_fam"/>
</dbReference>